<dbReference type="PIRSF" id="PIRSF005751">
    <property type="entry name" value="Acet_citr_lig"/>
    <property type="match status" value="1"/>
</dbReference>
<dbReference type="RefSeq" id="WP_054734569.1">
    <property type="nucleotide sequence ID" value="NZ_AZFZ01000012.1"/>
</dbReference>
<dbReference type="NCBIfam" id="TIGR00124">
    <property type="entry name" value="cit_ly_ligase"/>
    <property type="match status" value="1"/>
</dbReference>
<proteinExistence type="predicted"/>
<sequence length="352" mass="39256">MYESIVDLNLTNSKVRAKWQAFLKSLGIADFSDREVDQIDFTIGIYNGDDLVATGSAAGNVLKYVGVCNKGVTTGSRFNAIVGELVNRLFQQQIFHIFVFTKKRYSESFQHIGFEQLGDTDVAAFLEMGDPNIHDYLDGLPKVPNQQYQQIGAVVMNANPFTLGHRYLVEKAAKQNDFVYVFVVSAERSLFTADERLKLVRAGLRDLDNVIVVAGGDYMVSYATFPAYFLPDNVTATDYQTALDARVFKTQIAPALHITTRYVGSEPLSKTTNQYNQALKRELPPDVQVVEVPRNQDQTGAVITATRVRKAIKAGDLSNIIESLPSSTYDFIKENLHELQSRIMKGMNIDGN</sequence>
<dbReference type="InterPro" id="IPR013166">
    <property type="entry name" value="Citrate_lyase_ligase_C"/>
</dbReference>
<dbReference type="PANTHER" id="PTHR40599:SF1">
    <property type="entry name" value="[CITRATE [PRO-3S]-LYASE] LIGASE"/>
    <property type="match status" value="1"/>
</dbReference>
<comment type="function">
    <text evidence="3">Acetylation of prosthetic group (2-(5''-phosphoribosyl)-3'-dephosphocoenzyme-A) of the gamma subunit of citrate lyase.</text>
</comment>
<feature type="domain" description="Citrate lyase ligase C-terminal" evidence="4">
    <location>
        <begin position="151"/>
        <end position="332"/>
    </location>
</feature>
<dbReference type="InterPro" id="IPR004821">
    <property type="entry name" value="Cyt_trans-like"/>
</dbReference>
<dbReference type="Proteomes" id="UP000051010">
    <property type="component" value="Unassembled WGS sequence"/>
</dbReference>
<reference evidence="5 6" key="1">
    <citation type="journal article" date="2015" name="Genome Announc.">
        <title>Expanding the biotechnology potential of lactobacilli through comparative genomics of 213 strains and associated genera.</title>
        <authorList>
            <person name="Sun Z."/>
            <person name="Harris H.M."/>
            <person name="McCann A."/>
            <person name="Guo C."/>
            <person name="Argimon S."/>
            <person name="Zhang W."/>
            <person name="Yang X."/>
            <person name="Jeffery I.B."/>
            <person name="Cooney J.C."/>
            <person name="Kagawa T.F."/>
            <person name="Liu W."/>
            <person name="Song Y."/>
            <person name="Salvetti E."/>
            <person name="Wrobel A."/>
            <person name="Rasinkangas P."/>
            <person name="Parkhill J."/>
            <person name="Rea M.C."/>
            <person name="O'Sullivan O."/>
            <person name="Ritari J."/>
            <person name="Douillard F.P."/>
            <person name="Paul Ross R."/>
            <person name="Yang R."/>
            <person name="Briner A.E."/>
            <person name="Felis G.E."/>
            <person name="de Vos W.M."/>
            <person name="Barrangou R."/>
            <person name="Klaenhammer T.R."/>
            <person name="Caufield P.W."/>
            <person name="Cui Y."/>
            <person name="Zhang H."/>
            <person name="O'Toole P.W."/>
        </authorList>
    </citation>
    <scope>NUCLEOTIDE SEQUENCE [LARGE SCALE GENOMIC DNA]</scope>
    <source>
        <strain evidence="5 6">DSM 18390</strain>
    </source>
</reference>
<protein>
    <recommendedName>
        <fullName evidence="3">[Citrate [pro-3S]-lyase] ligase</fullName>
        <ecNumber evidence="3">6.2.1.22</ecNumber>
    </recommendedName>
</protein>
<dbReference type="InterPro" id="IPR014729">
    <property type="entry name" value="Rossmann-like_a/b/a_fold"/>
</dbReference>
<dbReference type="InterPro" id="IPR005216">
    <property type="entry name" value="Citrate_lyase_ligase"/>
</dbReference>
<dbReference type="AlphaFoldDB" id="A0A0R1YQ93"/>
<organism evidence="5 6">
    <name type="scientific">Lentilactobacillus parafarraginis DSM 18390 = JCM 14109</name>
    <dbReference type="NCBI Taxonomy" id="1423786"/>
    <lineage>
        <taxon>Bacteria</taxon>
        <taxon>Bacillati</taxon>
        <taxon>Bacillota</taxon>
        <taxon>Bacilli</taxon>
        <taxon>Lactobacillales</taxon>
        <taxon>Lactobacillaceae</taxon>
        <taxon>Lentilactobacillus</taxon>
    </lineage>
</organism>
<evidence type="ECO:0000313" key="5">
    <source>
        <dbReference type="EMBL" id="KRM44535.1"/>
    </source>
</evidence>
<comment type="catalytic activity">
    <reaction evidence="3">
        <text>holo-[citrate lyase ACP] + acetate + ATP = acetyl-[citrate lyase ACP] + AMP + diphosphate</text>
        <dbReference type="Rhea" id="RHEA:23788"/>
        <dbReference type="Rhea" id="RHEA-COMP:10158"/>
        <dbReference type="Rhea" id="RHEA-COMP:13710"/>
        <dbReference type="ChEBI" id="CHEBI:30089"/>
        <dbReference type="ChEBI" id="CHEBI:30616"/>
        <dbReference type="ChEBI" id="CHEBI:33019"/>
        <dbReference type="ChEBI" id="CHEBI:82683"/>
        <dbReference type="ChEBI" id="CHEBI:137976"/>
        <dbReference type="ChEBI" id="CHEBI:456215"/>
        <dbReference type="EC" id="6.2.1.22"/>
    </reaction>
</comment>
<dbReference type="GO" id="GO:0005524">
    <property type="term" value="F:ATP binding"/>
    <property type="evidence" value="ECO:0007669"/>
    <property type="project" value="UniProtKB-UniRule"/>
</dbReference>
<dbReference type="GO" id="GO:0008771">
    <property type="term" value="F:[citrate (pro-3S)-lyase] ligase activity"/>
    <property type="evidence" value="ECO:0007669"/>
    <property type="project" value="UniProtKB-EC"/>
</dbReference>
<name>A0A0R1YQ93_9LACO</name>
<keyword evidence="2 3" id="KW-0067">ATP-binding</keyword>
<keyword evidence="3 5" id="KW-0436">Ligase</keyword>
<dbReference type="SUPFAM" id="SSF52374">
    <property type="entry name" value="Nucleotidylyl transferase"/>
    <property type="match status" value="1"/>
</dbReference>
<evidence type="ECO:0000256" key="2">
    <source>
        <dbReference type="ARBA" id="ARBA00022840"/>
    </source>
</evidence>
<dbReference type="Pfam" id="PF08218">
    <property type="entry name" value="Citrate_ly_lig"/>
    <property type="match status" value="1"/>
</dbReference>
<dbReference type="EMBL" id="AZFZ01000012">
    <property type="protein sequence ID" value="KRM44535.1"/>
    <property type="molecule type" value="Genomic_DNA"/>
</dbReference>
<gene>
    <name evidence="5" type="ORF">FD47_GL000337</name>
</gene>
<accession>A0A0R1YQ93</accession>
<evidence type="ECO:0000259" key="4">
    <source>
        <dbReference type="SMART" id="SM00764"/>
    </source>
</evidence>
<evidence type="ECO:0000313" key="6">
    <source>
        <dbReference type="Proteomes" id="UP000051010"/>
    </source>
</evidence>
<dbReference type="Gene3D" id="3.40.50.620">
    <property type="entry name" value="HUPs"/>
    <property type="match status" value="1"/>
</dbReference>
<keyword evidence="1 3" id="KW-0547">Nucleotide-binding</keyword>
<dbReference type="PATRIC" id="fig|1423786.4.peg.352"/>
<evidence type="ECO:0000256" key="1">
    <source>
        <dbReference type="ARBA" id="ARBA00022741"/>
    </source>
</evidence>
<keyword evidence="5" id="KW-0456">Lyase</keyword>
<comment type="caution">
    <text evidence="5">The sequence shown here is derived from an EMBL/GenBank/DDBJ whole genome shotgun (WGS) entry which is preliminary data.</text>
</comment>
<dbReference type="EC" id="6.2.1.22" evidence="3"/>
<dbReference type="PANTHER" id="PTHR40599">
    <property type="entry name" value="[CITRATE [PRO-3S]-LYASE] LIGASE"/>
    <property type="match status" value="1"/>
</dbReference>
<dbReference type="SMART" id="SM00764">
    <property type="entry name" value="Citrate_ly_lig"/>
    <property type="match status" value="1"/>
</dbReference>
<dbReference type="NCBIfam" id="TIGR00125">
    <property type="entry name" value="cyt_tran_rel"/>
    <property type="match status" value="1"/>
</dbReference>
<dbReference type="GO" id="GO:0016829">
    <property type="term" value="F:lyase activity"/>
    <property type="evidence" value="ECO:0007669"/>
    <property type="project" value="UniProtKB-KW"/>
</dbReference>
<evidence type="ECO:0000256" key="3">
    <source>
        <dbReference type="PIRNR" id="PIRNR005751"/>
    </source>
</evidence>